<gene>
    <name evidence="2" type="ORF">TRFO_02876</name>
</gene>
<keyword evidence="3" id="KW-1185">Reference proteome</keyword>
<evidence type="ECO:0000313" key="3">
    <source>
        <dbReference type="Proteomes" id="UP000179807"/>
    </source>
</evidence>
<dbReference type="VEuPathDB" id="TrichDB:TRFO_02876"/>
<evidence type="ECO:0000259" key="1">
    <source>
        <dbReference type="PROSITE" id="PS50097"/>
    </source>
</evidence>
<dbReference type="Pfam" id="PF07707">
    <property type="entry name" value="BACK"/>
    <property type="match status" value="1"/>
</dbReference>
<dbReference type="InterPro" id="IPR011705">
    <property type="entry name" value="BACK"/>
</dbReference>
<protein>
    <recommendedName>
        <fullName evidence="1">BTB domain-containing protein</fullName>
    </recommendedName>
</protein>
<dbReference type="Gene3D" id="3.30.710.10">
    <property type="entry name" value="Potassium Channel Kv1.1, Chain A"/>
    <property type="match status" value="1"/>
</dbReference>
<dbReference type="PANTHER" id="PTHR45632">
    <property type="entry name" value="LD33804P"/>
    <property type="match status" value="1"/>
</dbReference>
<accession>A0A1J4L0P1</accession>
<dbReference type="PROSITE" id="PS50097">
    <property type="entry name" value="BTB"/>
    <property type="match status" value="1"/>
</dbReference>
<dbReference type="GeneID" id="94825667"/>
<dbReference type="RefSeq" id="XP_068368678.1">
    <property type="nucleotide sequence ID" value="XM_068490963.1"/>
</dbReference>
<dbReference type="InterPro" id="IPR000210">
    <property type="entry name" value="BTB/POZ_dom"/>
</dbReference>
<dbReference type="SMART" id="SM00225">
    <property type="entry name" value="BTB"/>
    <property type="match status" value="1"/>
</dbReference>
<dbReference type="Gene3D" id="1.25.40.420">
    <property type="match status" value="1"/>
</dbReference>
<comment type="caution">
    <text evidence="2">The sequence shown here is derived from an EMBL/GenBank/DDBJ whole genome shotgun (WGS) entry which is preliminary data.</text>
</comment>
<dbReference type="CDD" id="cd18186">
    <property type="entry name" value="BTB_POZ_ZBTB_KLHL-like"/>
    <property type="match status" value="1"/>
</dbReference>
<dbReference type="Pfam" id="PF00651">
    <property type="entry name" value="BTB"/>
    <property type="match status" value="1"/>
</dbReference>
<dbReference type="InterPro" id="IPR011333">
    <property type="entry name" value="SKP1/BTB/POZ_sf"/>
</dbReference>
<reference evidence="2" key="1">
    <citation type="submission" date="2016-10" db="EMBL/GenBank/DDBJ databases">
        <authorList>
            <person name="Benchimol M."/>
            <person name="Almeida L.G."/>
            <person name="Vasconcelos A.T."/>
            <person name="Perreira-Neves A."/>
            <person name="Rosa I.A."/>
            <person name="Tasca T."/>
            <person name="Bogo M.R."/>
            <person name="de Souza W."/>
        </authorList>
    </citation>
    <scope>NUCLEOTIDE SEQUENCE [LARGE SCALE GENOMIC DNA]</scope>
    <source>
        <strain evidence="2">K</strain>
    </source>
</reference>
<organism evidence="2 3">
    <name type="scientific">Tritrichomonas foetus</name>
    <dbReference type="NCBI Taxonomy" id="1144522"/>
    <lineage>
        <taxon>Eukaryota</taxon>
        <taxon>Metamonada</taxon>
        <taxon>Parabasalia</taxon>
        <taxon>Tritrichomonadida</taxon>
        <taxon>Tritrichomonadidae</taxon>
        <taxon>Tritrichomonas</taxon>
    </lineage>
</organism>
<sequence>MAEFVKNSLLSKFRMNDSLFAARGERLWELQQKKLFYDVVLEVDKDRYECHRNVLISNGGYFYDLFMNNFQESHADEIYLRVPDPTKCFPYVLKYLYTGDSSFLNGENAFSILTISWYLQLDQLRQEAETVISRSIEFKQIKQIIHAITNSPFIPPLPNGFNKVIASNFGKLMCDEDFLCFPIKLIKSFLTSTSLRVPSEFELVKWLSQYCTYNNENPVQFRNIVKWQFLSENEWNQINYQSFIEERAKNMILNTRNKSISQAPYLSSILLALNSTSYEQTLSLLNRYSSLNINYFENANNLLKNPQEYHLKVTGFFQNSLEIKIARENPNIQFYISEFEIILSTPKGVPMMGLQATSSFGPQTFNDISPISNDKEVVNIKFKYNVNDRFPFESLIIRFVNDDNRNFKIQSSSFTGFWFNINNHAL</sequence>
<proteinExistence type="predicted"/>
<evidence type="ECO:0000313" key="2">
    <source>
        <dbReference type="EMBL" id="OHT15542.1"/>
    </source>
</evidence>
<name>A0A1J4L0P1_9EUKA</name>
<dbReference type="OrthoDB" id="6359816at2759"/>
<dbReference type="EMBL" id="MLAK01000217">
    <property type="protein sequence ID" value="OHT15542.1"/>
    <property type="molecule type" value="Genomic_DNA"/>
</dbReference>
<feature type="domain" description="BTB" evidence="1">
    <location>
        <begin position="37"/>
        <end position="105"/>
    </location>
</feature>
<dbReference type="SUPFAM" id="SSF54695">
    <property type="entry name" value="POZ domain"/>
    <property type="match status" value="1"/>
</dbReference>
<dbReference type="AlphaFoldDB" id="A0A1J4L0P1"/>
<dbReference type="Proteomes" id="UP000179807">
    <property type="component" value="Unassembled WGS sequence"/>
</dbReference>